<protein>
    <recommendedName>
        <fullName evidence="5">SAC domain-containing protein</fullName>
    </recommendedName>
</protein>
<keyword evidence="2" id="KW-0378">Hydrolase</keyword>
<dbReference type="PROSITE" id="PS50275">
    <property type="entry name" value="SAC"/>
    <property type="match status" value="1"/>
</dbReference>
<evidence type="ECO:0000256" key="2">
    <source>
        <dbReference type="ARBA" id="ARBA00022801"/>
    </source>
</evidence>
<feature type="region of interest" description="Disordered" evidence="4">
    <location>
        <begin position="551"/>
        <end position="610"/>
    </location>
</feature>
<dbReference type="OrthoDB" id="405996at2759"/>
<dbReference type="Pfam" id="PF02383">
    <property type="entry name" value="Syja_N"/>
    <property type="match status" value="2"/>
</dbReference>
<evidence type="ECO:0000313" key="6">
    <source>
        <dbReference type="EMBL" id="CAF0861392.1"/>
    </source>
</evidence>
<dbReference type="GO" id="GO:0043813">
    <property type="term" value="F:phosphatidylinositol-3,5-bisphosphate 5-phosphatase activity"/>
    <property type="evidence" value="ECO:0007669"/>
    <property type="project" value="InterPro"/>
</dbReference>
<proteinExistence type="predicted"/>
<name>A0A813X0A9_9BILA</name>
<accession>A0A813X0A9</accession>
<evidence type="ECO:0000313" key="7">
    <source>
        <dbReference type="EMBL" id="CAF3649076.1"/>
    </source>
</evidence>
<keyword evidence="3" id="KW-0472">Membrane</keyword>
<dbReference type="PANTHER" id="PTHR45738:SF5">
    <property type="entry name" value="POLYPHOSPHOINOSITIDE PHOSPHATASE"/>
    <property type="match status" value="1"/>
</dbReference>
<dbReference type="EMBL" id="CAJOBC010001025">
    <property type="protein sequence ID" value="CAF3649076.1"/>
    <property type="molecule type" value="Genomic_DNA"/>
</dbReference>
<comment type="caution">
    <text evidence="6">The sequence shown here is derived from an EMBL/GenBank/DDBJ whole genome shotgun (WGS) entry which is preliminary data.</text>
</comment>
<dbReference type="InterPro" id="IPR002013">
    <property type="entry name" value="SAC_dom"/>
</dbReference>
<gene>
    <name evidence="6" type="ORF">GPM918_LOCUS6607</name>
    <name evidence="7" type="ORF">SRO942_LOCUS6607</name>
</gene>
<dbReference type="PANTHER" id="PTHR45738">
    <property type="entry name" value="POLYPHOSPHOINOSITIDE PHOSPHATASE"/>
    <property type="match status" value="1"/>
</dbReference>
<keyword evidence="8" id="KW-1185">Reference proteome</keyword>
<dbReference type="EMBL" id="CAJNOQ010001025">
    <property type="protein sequence ID" value="CAF0861392.1"/>
    <property type="molecule type" value="Genomic_DNA"/>
</dbReference>
<feature type="domain" description="SAC" evidence="5">
    <location>
        <begin position="139"/>
        <end position="359"/>
    </location>
</feature>
<dbReference type="GO" id="GO:0046856">
    <property type="term" value="P:phosphatidylinositol dephosphorylation"/>
    <property type="evidence" value="ECO:0007669"/>
    <property type="project" value="InterPro"/>
</dbReference>
<dbReference type="InterPro" id="IPR043573">
    <property type="entry name" value="Fig4-like"/>
</dbReference>
<dbReference type="Proteomes" id="UP000663829">
    <property type="component" value="Unassembled WGS sequence"/>
</dbReference>
<evidence type="ECO:0000313" key="8">
    <source>
        <dbReference type="Proteomes" id="UP000663829"/>
    </source>
</evidence>
<evidence type="ECO:0000256" key="3">
    <source>
        <dbReference type="ARBA" id="ARBA00023136"/>
    </source>
</evidence>
<feature type="compositionally biased region" description="Low complexity" evidence="4">
    <location>
        <begin position="598"/>
        <end position="608"/>
    </location>
</feature>
<evidence type="ECO:0000256" key="4">
    <source>
        <dbReference type="SAM" id="MobiDB-lite"/>
    </source>
</evidence>
<reference evidence="6" key="1">
    <citation type="submission" date="2021-02" db="EMBL/GenBank/DDBJ databases">
        <authorList>
            <person name="Nowell W R."/>
        </authorList>
    </citation>
    <scope>NUCLEOTIDE SEQUENCE</scope>
</reference>
<feature type="compositionally biased region" description="Low complexity" evidence="4">
    <location>
        <begin position="553"/>
        <end position="570"/>
    </location>
</feature>
<dbReference type="Proteomes" id="UP000681722">
    <property type="component" value="Unassembled WGS sequence"/>
</dbReference>
<sequence>MDQKELSVSEDQHEYSYGELRQLLGTIETSSKTGGSAFSKTIHAYGIVGFIKFLEGYYMILITKRTQVAAIGYHNIYKIEETVMLSITNEDIRKINSDENNYTYDLTHTLQYNLIQQDWTRNRSTGEQCSTDVDSYYGTRRSKCYAGTRFLKRGGNCKGYVANEVETEQIVHDASVSSFEKSHFTSYVQLRGSVPGFWSQDPKQVPKPPIIIDQNDPTYVVAAQHFRQLFYRYGSPIIALNLVKKREKKKQEQILSDEYSSAIEYLKQFVPDENCIQYLAFDMARVNRRQTGIVRVNCVDCLDRTNTAMFAVAKYVLGQQLFALGVTETPHLQENSVVELVLKQMYEDSGDLLAQQYGGSQLVHRIDSYKKIAPAWSTQSRDIVQTLSRYYSNAFSDAEKQNAINLFLGIYQPQRTHFWELTSDYHLHDPRLVAGYIPPHYTNILGDDIWFSLPYAAEQVLKSKNNCLEIMQLSKDDLLIDGFTQHYQLNEMTVFDELFDWHMDSTTKDVYNLGIQPRGPREFTPFSVRENKQRKTVAGLSVSSDIQQRGLFQQQQTPPSITSPQAQQQQKETSEHTSYSSDGSIFDDTDTDDEKKQQMQQSSQSQLTKKVKSKLKSKFYDDITNNNQIKKVLNNIFPSTYDVYGLQIDEPSQESLRIYEQFSKMGSNETLLSPSFIQRSTSAYSTHSISSSSSFEIIFPTLLERTKLSPQQQNSVTQTTSTLIGNNNRIKQFVEPVVRVESIEIYEKTVSVASNGPIEPSDENRLIYENFVASLIPSQA</sequence>
<comment type="subcellular location">
    <subcellularLocation>
        <location evidence="1">Endomembrane system</location>
    </subcellularLocation>
</comment>
<organism evidence="6 8">
    <name type="scientific">Didymodactylos carnosus</name>
    <dbReference type="NCBI Taxonomy" id="1234261"/>
    <lineage>
        <taxon>Eukaryota</taxon>
        <taxon>Metazoa</taxon>
        <taxon>Spiralia</taxon>
        <taxon>Gnathifera</taxon>
        <taxon>Rotifera</taxon>
        <taxon>Eurotatoria</taxon>
        <taxon>Bdelloidea</taxon>
        <taxon>Philodinida</taxon>
        <taxon>Philodinidae</taxon>
        <taxon>Didymodactylos</taxon>
    </lineage>
</organism>
<dbReference type="GO" id="GO:0012505">
    <property type="term" value="C:endomembrane system"/>
    <property type="evidence" value="ECO:0007669"/>
    <property type="project" value="UniProtKB-SubCell"/>
</dbReference>
<dbReference type="AlphaFoldDB" id="A0A813X0A9"/>
<evidence type="ECO:0000256" key="1">
    <source>
        <dbReference type="ARBA" id="ARBA00004308"/>
    </source>
</evidence>
<evidence type="ECO:0000259" key="5">
    <source>
        <dbReference type="PROSITE" id="PS50275"/>
    </source>
</evidence>